<name>A0AAD9SN33_PHOAM</name>
<proteinExistence type="predicted"/>
<dbReference type="SUPFAM" id="SSF89372">
    <property type="entry name" value="Fucose-specific lectin"/>
    <property type="match status" value="1"/>
</dbReference>
<accession>A0AAD9SN33</accession>
<dbReference type="Proteomes" id="UP001265746">
    <property type="component" value="Unassembled WGS sequence"/>
</dbReference>
<organism evidence="1 2">
    <name type="scientific">Phomopsis amygdali</name>
    <name type="common">Fusicoccum amygdali</name>
    <dbReference type="NCBI Taxonomy" id="1214568"/>
    <lineage>
        <taxon>Eukaryota</taxon>
        <taxon>Fungi</taxon>
        <taxon>Dikarya</taxon>
        <taxon>Ascomycota</taxon>
        <taxon>Pezizomycotina</taxon>
        <taxon>Sordariomycetes</taxon>
        <taxon>Sordariomycetidae</taxon>
        <taxon>Diaporthales</taxon>
        <taxon>Diaporthaceae</taxon>
        <taxon>Diaporthe</taxon>
    </lineage>
</organism>
<dbReference type="EMBL" id="JAUJFL010000002">
    <property type="protein sequence ID" value="KAK2611584.1"/>
    <property type="molecule type" value="Genomic_DNA"/>
</dbReference>
<dbReference type="Gene3D" id="2.120.10.70">
    <property type="entry name" value="Fucose-specific lectin"/>
    <property type="match status" value="1"/>
</dbReference>
<dbReference type="AlphaFoldDB" id="A0AAD9SN33"/>
<protein>
    <submittedName>
        <fullName evidence="1">Uncharacterized protein</fullName>
    </submittedName>
</protein>
<sequence length="263" mass="28627">MLLDLRGVYDMNDAAEYQEDSVNDANIATTTNSSLAAYWPYCAYVDADNNVAVVGNEPYSETRLSPSSNWTVTSLAKSVMSGSKLAVVPLVSNMSGLLDDGGYGVFYQDTDGALAYSQPNRDTAAADNTLVDSWPTDAEFPSITLAVGGSFAAFTTARSDSSQGRVNTYVLYQEMSSRISMVYLDNDSNWVTKQPEALRSADNGTDIACLTMPMTQNDVDGDELELEEASSHTNRCYFQRGGYIREFALSGTDWIELGTIPME</sequence>
<keyword evidence="2" id="KW-1185">Reference proteome</keyword>
<comment type="caution">
    <text evidence="1">The sequence shown here is derived from an EMBL/GenBank/DDBJ whole genome shotgun (WGS) entry which is preliminary data.</text>
</comment>
<gene>
    <name evidence="1" type="ORF">N8I77_004917</name>
</gene>
<evidence type="ECO:0000313" key="1">
    <source>
        <dbReference type="EMBL" id="KAK2611584.1"/>
    </source>
</evidence>
<reference evidence="1" key="1">
    <citation type="submission" date="2023-06" db="EMBL/GenBank/DDBJ databases">
        <authorList>
            <person name="Noh H."/>
        </authorList>
    </citation>
    <scope>NUCLEOTIDE SEQUENCE</scope>
    <source>
        <strain evidence="1">DUCC20226</strain>
    </source>
</reference>
<evidence type="ECO:0000313" key="2">
    <source>
        <dbReference type="Proteomes" id="UP001265746"/>
    </source>
</evidence>